<comment type="subcellular location">
    <subcellularLocation>
        <location evidence="1 8">Cell membrane</location>
        <topology evidence="1 8">Multi-pass membrane protein</topology>
    </subcellularLocation>
</comment>
<gene>
    <name evidence="9" type="ORF">SAMN02745216_02183</name>
</gene>
<evidence type="ECO:0000256" key="7">
    <source>
        <dbReference type="ARBA" id="ARBA00023136"/>
    </source>
</evidence>
<dbReference type="EMBL" id="FQZU01000011">
    <property type="protein sequence ID" value="SHJ74563.1"/>
    <property type="molecule type" value="Genomic_DNA"/>
</dbReference>
<dbReference type="OrthoDB" id="7843147at2"/>
<evidence type="ECO:0000256" key="2">
    <source>
        <dbReference type="ARBA" id="ARBA00009142"/>
    </source>
</evidence>
<dbReference type="Pfam" id="PF01925">
    <property type="entry name" value="TauE"/>
    <property type="match status" value="1"/>
</dbReference>
<evidence type="ECO:0000256" key="3">
    <source>
        <dbReference type="ARBA" id="ARBA00022448"/>
    </source>
</evidence>
<keyword evidence="7 8" id="KW-0472">Membrane</keyword>
<feature type="transmembrane region" description="Helical" evidence="8">
    <location>
        <begin position="172"/>
        <end position="191"/>
    </location>
</feature>
<sequence length="249" mass="27059">MTGPAMEIAVLAPIVLLAYTAQALTGFGASLIAVTLGAHFMGVDRLVPVLIPLTVAATGAIAWKERAHVDRRLLIKRVYPFMGMGVIAGLLLYEILKNAAPEWLLGLIVVGFASRQLWVHVRGKEGDFTMSPPASFLLLIMAGIAQAFYTTGGPFITYAFMGEHLNKAKFRATLCTVWFSFNSFLVLAFLFNGRINLNTLKITLPLFLALPGAFFLGDRLHTLVSEKSFQIITSILLILSGFPLVLGSC</sequence>
<evidence type="ECO:0000256" key="1">
    <source>
        <dbReference type="ARBA" id="ARBA00004651"/>
    </source>
</evidence>
<accession>A0A1M6LTP0</accession>
<keyword evidence="4 8" id="KW-1003">Cell membrane</keyword>
<dbReference type="PANTHER" id="PTHR30269">
    <property type="entry name" value="TRANSMEMBRANE PROTEIN YFCA"/>
    <property type="match status" value="1"/>
</dbReference>
<name>A0A1M6LTP0_9BACT</name>
<dbReference type="STRING" id="1121393.SAMN02745216_02183"/>
<comment type="similarity">
    <text evidence="2 8">Belongs to the 4-toluene sulfonate uptake permease (TSUP) (TC 2.A.102) family.</text>
</comment>
<keyword evidence="6 8" id="KW-1133">Transmembrane helix</keyword>
<evidence type="ECO:0000256" key="6">
    <source>
        <dbReference type="ARBA" id="ARBA00022989"/>
    </source>
</evidence>
<feature type="transmembrane region" description="Helical" evidence="8">
    <location>
        <begin position="78"/>
        <end position="96"/>
    </location>
</feature>
<dbReference type="Proteomes" id="UP000183994">
    <property type="component" value="Unassembled WGS sequence"/>
</dbReference>
<proteinExistence type="inferred from homology"/>
<keyword evidence="10" id="KW-1185">Reference proteome</keyword>
<dbReference type="InterPro" id="IPR052017">
    <property type="entry name" value="TSUP"/>
</dbReference>
<keyword evidence="3" id="KW-0813">Transport</keyword>
<feature type="transmembrane region" description="Helical" evidence="8">
    <location>
        <begin position="136"/>
        <end position="160"/>
    </location>
</feature>
<dbReference type="GO" id="GO:0005886">
    <property type="term" value="C:plasma membrane"/>
    <property type="evidence" value="ECO:0007669"/>
    <property type="project" value="UniProtKB-SubCell"/>
</dbReference>
<dbReference type="PANTHER" id="PTHR30269:SF37">
    <property type="entry name" value="MEMBRANE TRANSPORTER PROTEIN"/>
    <property type="match status" value="1"/>
</dbReference>
<organism evidence="9 10">
    <name type="scientific">Desulfatibacillum alkenivorans DSM 16219</name>
    <dbReference type="NCBI Taxonomy" id="1121393"/>
    <lineage>
        <taxon>Bacteria</taxon>
        <taxon>Pseudomonadati</taxon>
        <taxon>Thermodesulfobacteriota</taxon>
        <taxon>Desulfobacteria</taxon>
        <taxon>Desulfobacterales</taxon>
        <taxon>Desulfatibacillaceae</taxon>
        <taxon>Desulfatibacillum</taxon>
    </lineage>
</organism>
<feature type="transmembrane region" description="Helical" evidence="8">
    <location>
        <begin position="197"/>
        <end position="216"/>
    </location>
</feature>
<evidence type="ECO:0000256" key="4">
    <source>
        <dbReference type="ARBA" id="ARBA00022475"/>
    </source>
</evidence>
<reference evidence="10" key="1">
    <citation type="submission" date="2016-11" db="EMBL/GenBank/DDBJ databases">
        <authorList>
            <person name="Varghese N."/>
            <person name="Submissions S."/>
        </authorList>
    </citation>
    <scope>NUCLEOTIDE SEQUENCE [LARGE SCALE GENOMIC DNA]</scope>
    <source>
        <strain evidence="10">DSM 16219</strain>
    </source>
</reference>
<evidence type="ECO:0000256" key="8">
    <source>
        <dbReference type="RuleBase" id="RU363041"/>
    </source>
</evidence>
<dbReference type="AlphaFoldDB" id="A0A1M6LTP0"/>
<dbReference type="InterPro" id="IPR002781">
    <property type="entry name" value="TM_pro_TauE-like"/>
</dbReference>
<keyword evidence="5 8" id="KW-0812">Transmembrane</keyword>
<evidence type="ECO:0000256" key="5">
    <source>
        <dbReference type="ARBA" id="ARBA00022692"/>
    </source>
</evidence>
<evidence type="ECO:0000313" key="10">
    <source>
        <dbReference type="Proteomes" id="UP000183994"/>
    </source>
</evidence>
<feature type="transmembrane region" description="Helical" evidence="8">
    <location>
        <begin position="228"/>
        <end position="246"/>
    </location>
</feature>
<evidence type="ECO:0000313" key="9">
    <source>
        <dbReference type="EMBL" id="SHJ74563.1"/>
    </source>
</evidence>
<protein>
    <recommendedName>
        <fullName evidence="8">Probable membrane transporter protein</fullName>
    </recommendedName>
</protein>